<feature type="domain" description="Transcription initiation factor TFIID subunit 2 Ig-like" evidence="9">
    <location>
        <begin position="622"/>
        <end position="761"/>
    </location>
</feature>
<dbReference type="GO" id="GO:0008270">
    <property type="term" value="F:zinc ion binding"/>
    <property type="evidence" value="ECO:0007669"/>
    <property type="project" value="InterPro"/>
</dbReference>
<dbReference type="STRING" id="37360.A0A0G4IS08"/>
<accession>A0A0G4IS08</accession>
<proteinExistence type="inferred from homology"/>
<dbReference type="InterPro" id="IPR037813">
    <property type="entry name" value="TAF2"/>
</dbReference>
<dbReference type="OrthoDB" id="308861at2759"/>
<dbReference type="InterPro" id="IPR042097">
    <property type="entry name" value="Aminopeptidase_N-like_N_sf"/>
</dbReference>
<dbReference type="GO" id="GO:0005669">
    <property type="term" value="C:transcription factor TFIID complex"/>
    <property type="evidence" value="ECO:0007669"/>
    <property type="project" value="InterPro"/>
</dbReference>
<protein>
    <recommendedName>
        <fullName evidence="3">Transcription initiation factor TFIID subunit 2</fullName>
    </recommendedName>
</protein>
<dbReference type="GO" id="GO:0008237">
    <property type="term" value="F:metallopeptidase activity"/>
    <property type="evidence" value="ECO:0007669"/>
    <property type="project" value="InterPro"/>
</dbReference>
<dbReference type="Gene3D" id="1.10.390.10">
    <property type="entry name" value="Neutral Protease Domain 2"/>
    <property type="match status" value="1"/>
</dbReference>
<dbReference type="SUPFAM" id="SSF48371">
    <property type="entry name" value="ARM repeat"/>
    <property type="match status" value="1"/>
</dbReference>
<evidence type="ECO:0000256" key="2">
    <source>
        <dbReference type="ARBA" id="ARBA00010937"/>
    </source>
</evidence>
<dbReference type="PANTHER" id="PTHR15137">
    <property type="entry name" value="TRANSCRIPTION INITIATION FACTOR TFIID"/>
    <property type="match status" value="1"/>
</dbReference>
<dbReference type="Proteomes" id="UP000039324">
    <property type="component" value="Unassembled WGS sequence"/>
</dbReference>
<dbReference type="Pfam" id="PF25316">
    <property type="entry name" value="TAF2_3rd"/>
    <property type="match status" value="1"/>
</dbReference>
<evidence type="ECO:0000259" key="10">
    <source>
        <dbReference type="Pfam" id="PF25577"/>
    </source>
</evidence>
<gene>
    <name evidence="11" type="ORF">PBRA_006237</name>
</gene>
<keyword evidence="6" id="KW-0539">Nucleus</keyword>
<dbReference type="InterPro" id="IPR016024">
    <property type="entry name" value="ARM-type_fold"/>
</dbReference>
<dbReference type="OMA" id="FCERWIN"/>
<evidence type="ECO:0000256" key="5">
    <source>
        <dbReference type="ARBA" id="ARBA00023163"/>
    </source>
</evidence>
<evidence type="ECO:0000256" key="7">
    <source>
        <dbReference type="SAM" id="MobiDB-lite"/>
    </source>
</evidence>
<dbReference type="EMBL" id="CDSF01000082">
    <property type="protein sequence ID" value="CEO98123.1"/>
    <property type="molecule type" value="Genomic_DNA"/>
</dbReference>
<dbReference type="GO" id="GO:0003682">
    <property type="term" value="F:chromatin binding"/>
    <property type="evidence" value="ECO:0007669"/>
    <property type="project" value="TreeGrafter"/>
</dbReference>
<dbReference type="PANTHER" id="PTHR15137:SF9">
    <property type="entry name" value="TRANSCRIPTION INITIATION FACTOR TFIID SUBUNIT 2"/>
    <property type="match status" value="1"/>
</dbReference>
<keyword evidence="5" id="KW-0804">Transcription</keyword>
<evidence type="ECO:0000256" key="1">
    <source>
        <dbReference type="ARBA" id="ARBA00004123"/>
    </source>
</evidence>
<feature type="region of interest" description="Disordered" evidence="7">
    <location>
        <begin position="697"/>
        <end position="732"/>
    </location>
</feature>
<feature type="domain" description="Peptidase M1 membrane alanine aminopeptidase" evidence="8">
    <location>
        <begin position="348"/>
        <end position="542"/>
    </location>
</feature>
<evidence type="ECO:0000259" key="8">
    <source>
        <dbReference type="Pfam" id="PF01433"/>
    </source>
</evidence>
<dbReference type="InterPro" id="IPR014782">
    <property type="entry name" value="Peptidase_M1_dom"/>
</dbReference>
<evidence type="ECO:0000256" key="3">
    <source>
        <dbReference type="ARBA" id="ARBA00017363"/>
    </source>
</evidence>
<feature type="compositionally biased region" description="Acidic residues" evidence="7">
    <location>
        <begin position="697"/>
        <end position="719"/>
    </location>
</feature>
<dbReference type="InterPro" id="IPR027268">
    <property type="entry name" value="Peptidase_M4/M1_CTD_sf"/>
</dbReference>
<keyword evidence="12" id="KW-1185">Reference proteome</keyword>
<reference evidence="11 12" key="1">
    <citation type="submission" date="2015-02" db="EMBL/GenBank/DDBJ databases">
        <authorList>
            <person name="Chooi Y.-H."/>
        </authorList>
    </citation>
    <scope>NUCLEOTIDE SEQUENCE [LARGE SCALE GENOMIC DNA]</scope>
    <source>
        <strain evidence="11">E3</strain>
    </source>
</reference>
<dbReference type="GO" id="GO:0016251">
    <property type="term" value="F:RNA polymerase II general transcription initiation factor activity"/>
    <property type="evidence" value="ECO:0007669"/>
    <property type="project" value="TreeGrafter"/>
</dbReference>
<evidence type="ECO:0000256" key="6">
    <source>
        <dbReference type="ARBA" id="ARBA00023242"/>
    </source>
</evidence>
<dbReference type="GO" id="GO:0000976">
    <property type="term" value="F:transcription cis-regulatory region binding"/>
    <property type="evidence" value="ECO:0007669"/>
    <property type="project" value="TreeGrafter"/>
</dbReference>
<dbReference type="SUPFAM" id="SSF63737">
    <property type="entry name" value="Leukotriene A4 hydrolase N-terminal domain"/>
    <property type="match status" value="1"/>
</dbReference>
<dbReference type="Gene3D" id="2.60.40.1730">
    <property type="entry name" value="tricorn interacting facor f3 domain"/>
    <property type="match status" value="1"/>
</dbReference>
<dbReference type="SUPFAM" id="SSF55486">
    <property type="entry name" value="Metalloproteases ('zincins'), catalytic domain"/>
    <property type="match status" value="1"/>
</dbReference>
<feature type="region of interest" description="Disordered" evidence="7">
    <location>
        <begin position="1187"/>
        <end position="1257"/>
    </location>
</feature>
<comment type="subcellular location">
    <subcellularLocation>
        <location evidence="1">Nucleus</location>
    </subcellularLocation>
</comment>
<sequence length="1257" mass="139311">MQRNGQVERPRRRRAAGPVRVSHCGIPWMSCVLGSVCDWEVVHQRLSLDIDVARQRIVGIAVLAVIPHNTDPGAPRKNQPSVAPQHKRLYLNCGPDIQIQSVTVDEHSATFELRSVSGSERDTAGDPKRFPETNFLVAPPDLSTLRSLDAYGVVFDAHLDWLDQGELCIFIPDQVVVGQKQLGPLLPESVSSSDAAAMDGLNVPVLVTIHYVVDGPTSGIQFTRPSTHFPRTPWTAFAYTEFANASAWFPCRLSHWERATFDFHITVPSSYKVFCPGRLVRETPANETHTKTEHCFEVDEPILARSVSFAVGEFEVVSDDAYAGLGFPLTHCMPAGFAPQDHLLHTVSCTSEIFSTYAEYLGQSYPLPGYTQVFVDPAFSDVQSMTNVTLLSADLIHSDAVIDQTWKARRSIAEGIARSWISHTVQPRTHADHWIVEVGLDHNWSTRWSLDLVQGMVGFLVAIYIEKAFGRNERRIQRQRITDDVVRGARLPWTIPISSELYGHPAEVHSLYFHQKSTIVMHMLADLIGESSFRDIVKQLIDDDAVLPQADLPMLQPDQTSVATPSTPMFSSGTPLAAQLEKPSTGGSARGISTKRLLKLARHRSALNLDDFCERWINGVHCPVLKVAASFERKKSACRVQIEQAGVIAHGILKVYVYETDQQVYEHESRMDSLVETFVFSCHSKVRKNRKRFDIDAGEEDEDEFSGGDDEVLEGDEGSPTDGADGSLLSKHGKKLKNDTPIRWVRIDPKFGWIRSLSIDQLPLWAELELRHSPDVIAQIEAVICLGKALLRGVISAQRGKEKDPLQTLMAFNALKDCLENGDYFHQVRVFAAQQFATCARPRKVNGTDRQLSVLIDFIKEKLYSPPDYSLVEPTGFNDFSEHLVIRGTFHAVASVRIPGPGGRPVSPNACVDLLVDLLKDNDNSQNYYDDSYYVSDLLTALGKLAPATDADRDRVFKQIERLLDHEHLFPSYRRLVTCACLSAVASIQVAHARRNEPQVDPDAAKLGIELVPSVQAPVASVAQRQSSPDLVFDVLRYASGHHPPAVRVTAVASGARIAVARPDLVTRLVECISRTRSPVLRIRMAEAWSCAWTDARVRAGSADHNPFSAFEDVSTRQYADAIWSVLTGPQALSCERFRQHIYVVYACAFGMSAPKCMSDNVDLLARDREILSDKRLARCPNAVRRSAARAKQKQDQQFTVKQKKRPARPKTGAGATDQAKQNTPAAVSASPAIGAPRSAIATPLRDPVGADMEIEL</sequence>
<evidence type="ECO:0000259" key="9">
    <source>
        <dbReference type="Pfam" id="PF25316"/>
    </source>
</evidence>
<dbReference type="Pfam" id="PF01433">
    <property type="entry name" value="Peptidase_M1"/>
    <property type="match status" value="1"/>
</dbReference>
<comment type="similarity">
    <text evidence="2">Belongs to the TAF2 family.</text>
</comment>
<organism evidence="11 12">
    <name type="scientific">Plasmodiophora brassicae</name>
    <name type="common">Clubroot disease agent</name>
    <dbReference type="NCBI Taxonomy" id="37360"/>
    <lineage>
        <taxon>Eukaryota</taxon>
        <taxon>Sar</taxon>
        <taxon>Rhizaria</taxon>
        <taxon>Endomyxa</taxon>
        <taxon>Phytomyxea</taxon>
        <taxon>Plasmodiophorida</taxon>
        <taxon>Plasmodiophoridae</taxon>
        <taxon>Plasmodiophora</taxon>
    </lineage>
</organism>
<dbReference type="InterPro" id="IPR057345">
    <property type="entry name" value="Ig-like_TAF2"/>
</dbReference>
<evidence type="ECO:0000313" key="11">
    <source>
        <dbReference type="EMBL" id="CEO98123.1"/>
    </source>
</evidence>
<dbReference type="Pfam" id="PF25577">
    <property type="entry name" value="TPR_TAF2_C"/>
    <property type="match status" value="1"/>
</dbReference>
<dbReference type="InterPro" id="IPR057991">
    <property type="entry name" value="TPR_TAF2_C"/>
</dbReference>
<evidence type="ECO:0000313" key="12">
    <source>
        <dbReference type="Proteomes" id="UP000039324"/>
    </source>
</evidence>
<dbReference type="AlphaFoldDB" id="A0A0G4IS08"/>
<evidence type="ECO:0000256" key="4">
    <source>
        <dbReference type="ARBA" id="ARBA00023015"/>
    </source>
</evidence>
<dbReference type="GO" id="GO:0006367">
    <property type="term" value="P:transcription initiation at RNA polymerase II promoter"/>
    <property type="evidence" value="ECO:0007669"/>
    <property type="project" value="TreeGrafter"/>
</dbReference>
<keyword evidence="4" id="KW-0805">Transcription regulation</keyword>
<feature type="domain" description="Transcription initiation factor TFIID subunit 2 TPR repeats" evidence="10">
    <location>
        <begin position="768"/>
        <end position="991"/>
    </location>
</feature>
<name>A0A0G4IS08_PLABS</name>